<name>A0A6A5R2C9_AMPQU</name>
<feature type="compositionally biased region" description="Basic and acidic residues" evidence="1">
    <location>
        <begin position="174"/>
        <end position="186"/>
    </location>
</feature>
<feature type="region of interest" description="Disordered" evidence="1">
    <location>
        <begin position="465"/>
        <end position="485"/>
    </location>
</feature>
<feature type="compositionally biased region" description="Basic and acidic residues" evidence="1">
    <location>
        <begin position="404"/>
        <end position="426"/>
    </location>
</feature>
<sequence length="485" mass="54643">MDTDMTDAGYDIDIDVGAGLGAPAQQPTQAIEQQTAPKKSNDMPAAYYENLDTQPQRAWPEILNLQGVNDFDPNDPLYYIMEHCGADPRAKQLRWVSDSSVNLEFYNPADAASALLLLTHEEVGNATSLSLQDSRRAKPYSKRPDSVLRVREANEGDQKPKGAANRSNYYQRNPDVRGNREREPRKRQPPQRDFLDYGEEDRGSRGPRDRRRRSGDESMGEDSGVERRRNNTRRNDRDTRGRGGRSRDDRGQDRRHIGRPRDDREAGRLGADVDSYRPGTKSPRESHFGRLRGRSASPASNDGDGRYGFAEDNSNVRTRYRSRSRSRNNARRRREPSSERWTHDRANYGASGGRWQKDAALSFDSSPMGNHRRSDAMDYTGKGGSLLARMTKDGRPVLPQTRPLADRITRDDDDDRSYGRLKHDDGEPAFDDFSEPKPRRNLVDRISRDTEINIRGRGQEGINIRGTANNGSAGGINIRGVASGA</sequence>
<dbReference type="AlphaFoldDB" id="A0A6A5R2C9"/>
<feature type="compositionally biased region" description="Basic and acidic residues" evidence="1">
    <location>
        <begin position="335"/>
        <end position="346"/>
    </location>
</feature>
<dbReference type="Proteomes" id="UP000800096">
    <property type="component" value="Unassembled WGS sequence"/>
</dbReference>
<feature type="compositionally biased region" description="Polar residues" evidence="1">
    <location>
        <begin position="25"/>
        <end position="38"/>
    </location>
</feature>
<organism evidence="2 3">
    <name type="scientific">Ampelomyces quisqualis</name>
    <name type="common">Powdery mildew agent</name>
    <dbReference type="NCBI Taxonomy" id="50730"/>
    <lineage>
        <taxon>Eukaryota</taxon>
        <taxon>Fungi</taxon>
        <taxon>Dikarya</taxon>
        <taxon>Ascomycota</taxon>
        <taxon>Pezizomycotina</taxon>
        <taxon>Dothideomycetes</taxon>
        <taxon>Pleosporomycetidae</taxon>
        <taxon>Pleosporales</taxon>
        <taxon>Pleosporineae</taxon>
        <taxon>Phaeosphaeriaceae</taxon>
        <taxon>Ampelomyces</taxon>
    </lineage>
</organism>
<dbReference type="GO" id="GO:0000340">
    <property type="term" value="F:RNA 7-methylguanosine cap binding"/>
    <property type="evidence" value="ECO:0007669"/>
    <property type="project" value="InterPro"/>
</dbReference>
<dbReference type="GO" id="GO:0003729">
    <property type="term" value="F:mRNA binding"/>
    <property type="evidence" value="ECO:0007669"/>
    <property type="project" value="InterPro"/>
</dbReference>
<reference evidence="2" key="1">
    <citation type="journal article" date="2020" name="Stud. Mycol.">
        <title>101 Dothideomycetes genomes: a test case for predicting lifestyles and emergence of pathogens.</title>
        <authorList>
            <person name="Haridas S."/>
            <person name="Albert R."/>
            <person name="Binder M."/>
            <person name="Bloem J."/>
            <person name="Labutti K."/>
            <person name="Salamov A."/>
            <person name="Andreopoulos B."/>
            <person name="Baker S."/>
            <person name="Barry K."/>
            <person name="Bills G."/>
            <person name="Bluhm B."/>
            <person name="Cannon C."/>
            <person name="Castanera R."/>
            <person name="Culley D."/>
            <person name="Daum C."/>
            <person name="Ezra D."/>
            <person name="Gonzalez J."/>
            <person name="Henrissat B."/>
            <person name="Kuo A."/>
            <person name="Liang C."/>
            <person name="Lipzen A."/>
            <person name="Lutzoni F."/>
            <person name="Magnuson J."/>
            <person name="Mondo S."/>
            <person name="Nolan M."/>
            <person name="Ohm R."/>
            <person name="Pangilinan J."/>
            <person name="Park H.-J."/>
            <person name="Ramirez L."/>
            <person name="Alfaro M."/>
            <person name="Sun H."/>
            <person name="Tritt A."/>
            <person name="Yoshinaga Y."/>
            <person name="Zwiers L.-H."/>
            <person name="Turgeon B."/>
            <person name="Goodwin S."/>
            <person name="Spatafora J."/>
            <person name="Crous P."/>
            <person name="Grigoriev I."/>
        </authorList>
    </citation>
    <scope>NUCLEOTIDE SEQUENCE</scope>
    <source>
        <strain evidence="2">HMLAC05119</strain>
    </source>
</reference>
<gene>
    <name evidence="2" type="ORF">BDU57DRAFT_439036</name>
</gene>
<keyword evidence="3" id="KW-1185">Reference proteome</keyword>
<dbReference type="OrthoDB" id="422106at2759"/>
<proteinExistence type="predicted"/>
<accession>A0A6A5R2C9</accession>
<feature type="region of interest" description="Disordered" evidence="1">
    <location>
        <begin position="129"/>
        <end position="376"/>
    </location>
</feature>
<dbReference type="Pfam" id="PF10309">
    <property type="entry name" value="NCBP3"/>
    <property type="match status" value="1"/>
</dbReference>
<feature type="compositionally biased region" description="Basic and acidic residues" evidence="1">
    <location>
        <begin position="142"/>
        <end position="160"/>
    </location>
</feature>
<feature type="compositionally biased region" description="Basic and acidic residues" evidence="1">
    <location>
        <begin position="224"/>
        <end position="267"/>
    </location>
</feature>
<evidence type="ECO:0000256" key="1">
    <source>
        <dbReference type="SAM" id="MobiDB-lite"/>
    </source>
</evidence>
<feature type="region of interest" description="Disordered" evidence="1">
    <location>
        <begin position="389"/>
        <end position="441"/>
    </location>
</feature>
<protein>
    <submittedName>
        <fullName evidence="2">Uncharacterized protein</fullName>
    </submittedName>
</protein>
<evidence type="ECO:0000313" key="2">
    <source>
        <dbReference type="EMBL" id="KAF1921793.1"/>
    </source>
</evidence>
<feature type="compositionally biased region" description="Basic residues" evidence="1">
    <location>
        <begin position="318"/>
        <end position="334"/>
    </location>
</feature>
<dbReference type="EMBL" id="ML979132">
    <property type="protein sequence ID" value="KAF1921793.1"/>
    <property type="molecule type" value="Genomic_DNA"/>
</dbReference>
<feature type="region of interest" description="Disordered" evidence="1">
    <location>
        <begin position="18"/>
        <end position="40"/>
    </location>
</feature>
<evidence type="ECO:0000313" key="3">
    <source>
        <dbReference type="Proteomes" id="UP000800096"/>
    </source>
</evidence>
<dbReference type="InterPro" id="IPR019416">
    <property type="entry name" value="NCBP3"/>
</dbReference>